<keyword evidence="8" id="KW-0406">Ion transport</keyword>
<keyword evidence="5" id="KW-0631">Potassium channel</keyword>
<keyword evidence="2" id="KW-0813">Transport</keyword>
<keyword evidence="3" id="KW-0633">Potassium transport</keyword>
<name>A0AAE0EYT3_9CHLO</name>
<evidence type="ECO:0000313" key="13">
    <source>
        <dbReference type="EMBL" id="KAK3245199.1"/>
    </source>
</evidence>
<evidence type="ECO:0000313" key="14">
    <source>
        <dbReference type="Proteomes" id="UP001190700"/>
    </source>
</evidence>
<evidence type="ECO:0000256" key="11">
    <source>
        <dbReference type="SAM" id="MobiDB-lite"/>
    </source>
</evidence>
<evidence type="ECO:0000256" key="8">
    <source>
        <dbReference type="ARBA" id="ARBA00023065"/>
    </source>
</evidence>
<feature type="domain" description="RCK N-terminal" evidence="12">
    <location>
        <begin position="192"/>
        <end position="303"/>
    </location>
</feature>
<feature type="compositionally biased region" description="Low complexity" evidence="11">
    <location>
        <begin position="142"/>
        <end position="153"/>
    </location>
</feature>
<evidence type="ECO:0000256" key="2">
    <source>
        <dbReference type="ARBA" id="ARBA00022448"/>
    </source>
</evidence>
<feature type="non-terminal residue" evidence="13">
    <location>
        <position position="1"/>
    </location>
</feature>
<organism evidence="13 14">
    <name type="scientific">Cymbomonas tetramitiformis</name>
    <dbReference type="NCBI Taxonomy" id="36881"/>
    <lineage>
        <taxon>Eukaryota</taxon>
        <taxon>Viridiplantae</taxon>
        <taxon>Chlorophyta</taxon>
        <taxon>Pyramimonadophyceae</taxon>
        <taxon>Pyramimonadales</taxon>
        <taxon>Pyramimonadaceae</taxon>
        <taxon>Cymbomonas</taxon>
    </lineage>
</organism>
<dbReference type="AlphaFoldDB" id="A0AAE0EYT3"/>
<comment type="subcellular location">
    <subcellularLocation>
        <location evidence="1">Membrane</location>
        <topology evidence="1">Multi-pass membrane protein</topology>
    </subcellularLocation>
</comment>
<comment type="caution">
    <text evidence="13">The sequence shown here is derived from an EMBL/GenBank/DDBJ whole genome shotgun (WGS) entry which is preliminary data.</text>
</comment>
<evidence type="ECO:0000256" key="10">
    <source>
        <dbReference type="ARBA" id="ARBA00023303"/>
    </source>
</evidence>
<keyword evidence="6" id="KW-0630">Potassium</keyword>
<keyword evidence="9" id="KW-0472">Membrane</keyword>
<feature type="region of interest" description="Disordered" evidence="11">
    <location>
        <begin position="329"/>
        <end position="354"/>
    </location>
</feature>
<feature type="compositionally biased region" description="Acidic residues" evidence="11">
    <location>
        <begin position="127"/>
        <end position="138"/>
    </location>
</feature>
<accession>A0AAE0EYT3</accession>
<dbReference type="EMBL" id="LGRX02030918">
    <property type="protein sequence ID" value="KAK3245199.1"/>
    <property type="molecule type" value="Genomic_DNA"/>
</dbReference>
<evidence type="ECO:0000256" key="9">
    <source>
        <dbReference type="ARBA" id="ARBA00023136"/>
    </source>
</evidence>
<reference evidence="13 14" key="1">
    <citation type="journal article" date="2015" name="Genome Biol. Evol.">
        <title>Comparative Genomics of a Bacterivorous Green Alga Reveals Evolutionary Causalities and Consequences of Phago-Mixotrophic Mode of Nutrition.</title>
        <authorList>
            <person name="Burns J.A."/>
            <person name="Paasch A."/>
            <person name="Narechania A."/>
            <person name="Kim E."/>
        </authorList>
    </citation>
    <scope>NUCLEOTIDE SEQUENCE [LARGE SCALE GENOMIC DNA]</scope>
    <source>
        <strain evidence="13 14">PLY_AMNH</strain>
    </source>
</reference>
<dbReference type="GO" id="GO:0005267">
    <property type="term" value="F:potassium channel activity"/>
    <property type="evidence" value="ECO:0007669"/>
    <property type="project" value="UniProtKB-KW"/>
</dbReference>
<evidence type="ECO:0000256" key="6">
    <source>
        <dbReference type="ARBA" id="ARBA00022958"/>
    </source>
</evidence>
<evidence type="ECO:0000256" key="7">
    <source>
        <dbReference type="ARBA" id="ARBA00022989"/>
    </source>
</evidence>
<dbReference type="Pfam" id="PF22614">
    <property type="entry name" value="Slo-like_RCK"/>
    <property type="match status" value="1"/>
</dbReference>
<dbReference type="InterPro" id="IPR003148">
    <property type="entry name" value="RCK_N"/>
</dbReference>
<protein>
    <recommendedName>
        <fullName evidence="12">RCK N-terminal domain-containing protein</fullName>
    </recommendedName>
</protein>
<proteinExistence type="predicted"/>
<evidence type="ECO:0000256" key="4">
    <source>
        <dbReference type="ARBA" id="ARBA00022692"/>
    </source>
</evidence>
<keyword evidence="14" id="KW-1185">Reference proteome</keyword>
<dbReference type="Proteomes" id="UP001190700">
    <property type="component" value="Unassembled WGS sequence"/>
</dbReference>
<dbReference type="InterPro" id="IPR047871">
    <property type="entry name" value="K_chnl_Slo-like"/>
</dbReference>
<keyword evidence="7" id="KW-1133">Transmembrane helix</keyword>
<evidence type="ECO:0000256" key="5">
    <source>
        <dbReference type="ARBA" id="ARBA00022826"/>
    </source>
</evidence>
<evidence type="ECO:0000259" key="12">
    <source>
        <dbReference type="Pfam" id="PF22614"/>
    </source>
</evidence>
<keyword evidence="10" id="KW-0407">Ion channel</keyword>
<dbReference type="Gene3D" id="3.40.50.720">
    <property type="entry name" value="NAD(P)-binding Rossmann-like Domain"/>
    <property type="match status" value="1"/>
</dbReference>
<dbReference type="GO" id="GO:0016020">
    <property type="term" value="C:membrane"/>
    <property type="evidence" value="ECO:0007669"/>
    <property type="project" value="UniProtKB-SubCell"/>
</dbReference>
<evidence type="ECO:0000256" key="3">
    <source>
        <dbReference type="ARBA" id="ARBA00022538"/>
    </source>
</evidence>
<feature type="region of interest" description="Disordered" evidence="11">
    <location>
        <begin position="126"/>
        <end position="153"/>
    </location>
</feature>
<feature type="region of interest" description="Disordered" evidence="11">
    <location>
        <begin position="642"/>
        <end position="667"/>
    </location>
</feature>
<dbReference type="PANTHER" id="PTHR10027:SF10">
    <property type="entry name" value="SLOWPOKE 2, ISOFORM D"/>
    <property type="match status" value="1"/>
</dbReference>
<gene>
    <name evidence="13" type="ORF">CYMTET_45221</name>
</gene>
<feature type="region of interest" description="Disordered" evidence="11">
    <location>
        <begin position="379"/>
        <end position="399"/>
    </location>
</feature>
<evidence type="ECO:0000256" key="1">
    <source>
        <dbReference type="ARBA" id="ARBA00004141"/>
    </source>
</evidence>
<keyword evidence="4" id="KW-0812">Transmembrane</keyword>
<sequence>IIDHLQDEDGQKSPDSVRLIHPILNLAHSLYPKRTAPQEIQSAAFPGPKENSLFGTDDVETPVRRKARRRSSLTAIRADSLMDPLADGIIASDSKPPAHTVCEQHVAIPELNRPSYHRQVSRFQSIDADDGDDEDDEFTDHGSLTSSSSRKRSLTAGSINGSLALSSMSMSMSTSMCVPEGRIYPSVLQCERGHVVVLAVGDLLMQQLVSFIKPLRQQYLVTWKEIVIVSRTALSPQFLKFPGVHYIQREPMQFSSLEEACVQDASKVVILDGAPPTMESHQMDEHTILCNGVVESYLLRYPEKSVPKITVLHNRYNIKQLVGDAVAENADDEGAKQEDTTDSQEDGGPKADMADTVNSAIVLSKLGKKWLKKTRNSMVQLGSPRRSEEKGKKPMRRRRSTITGALMNQNKRVTRLSFPPDVHPHFVSGTSMALPDITRFVAHAYHTPGVLELIQHLIAPGIEDMPSMLWSLALDGDYQRYSTWGELSTDCIKQGCIPLALFRGANMGVSKPMPNLRTRRKERAHFPEEDKATACPFVVTNPPKHTIPTREDRALVLAPKRWAYANCITKEIVELFSAKRASRLVLTCFREWRIYGNLTTDEENEDADSTMLIVEEAGPSNVLEIKPMEEWRGLDKAKEAAQDEAPGKAPVTITVTTPGKASVNGPRAQSELTTKINDITQLAEGLTTLQRMELIQALARLD</sequence>
<dbReference type="PANTHER" id="PTHR10027">
    <property type="entry name" value="CALCIUM-ACTIVATED POTASSIUM CHANNEL ALPHA CHAIN"/>
    <property type="match status" value="1"/>
</dbReference>